<reference evidence="2 3" key="1">
    <citation type="submission" date="2015-09" db="EMBL/GenBank/DDBJ databases">
        <title>Draft genome of the parasitic nematode Teladorsagia circumcincta isolate WARC Sus (inbred).</title>
        <authorList>
            <person name="Mitreva M."/>
        </authorList>
    </citation>
    <scope>NUCLEOTIDE SEQUENCE [LARGE SCALE GENOMIC DNA]</scope>
    <source>
        <strain evidence="2 3">S</strain>
    </source>
</reference>
<feature type="signal peptide" evidence="1">
    <location>
        <begin position="1"/>
        <end position="20"/>
    </location>
</feature>
<evidence type="ECO:0000313" key="2">
    <source>
        <dbReference type="EMBL" id="PIO69608.1"/>
    </source>
</evidence>
<evidence type="ECO:0000313" key="3">
    <source>
        <dbReference type="Proteomes" id="UP000230423"/>
    </source>
</evidence>
<dbReference type="AlphaFoldDB" id="A0A2G9UH80"/>
<dbReference type="EMBL" id="KZ346588">
    <property type="protein sequence ID" value="PIO69608.1"/>
    <property type="molecule type" value="Genomic_DNA"/>
</dbReference>
<evidence type="ECO:0000256" key="1">
    <source>
        <dbReference type="SAM" id="SignalP"/>
    </source>
</evidence>
<proteinExistence type="predicted"/>
<organism evidence="2 3">
    <name type="scientific">Teladorsagia circumcincta</name>
    <name type="common">Brown stomach worm</name>
    <name type="synonym">Ostertagia circumcincta</name>
    <dbReference type="NCBI Taxonomy" id="45464"/>
    <lineage>
        <taxon>Eukaryota</taxon>
        <taxon>Metazoa</taxon>
        <taxon>Ecdysozoa</taxon>
        <taxon>Nematoda</taxon>
        <taxon>Chromadorea</taxon>
        <taxon>Rhabditida</taxon>
        <taxon>Rhabditina</taxon>
        <taxon>Rhabditomorpha</taxon>
        <taxon>Strongyloidea</taxon>
        <taxon>Trichostrongylidae</taxon>
        <taxon>Teladorsagia</taxon>
    </lineage>
</organism>
<dbReference type="Proteomes" id="UP000230423">
    <property type="component" value="Unassembled WGS sequence"/>
</dbReference>
<keyword evidence="1" id="KW-0732">Signal</keyword>
<keyword evidence="3" id="KW-1185">Reference proteome</keyword>
<gene>
    <name evidence="2" type="ORF">TELCIR_08561</name>
</gene>
<protein>
    <submittedName>
        <fullName evidence="2">Uncharacterized protein</fullName>
    </submittedName>
</protein>
<accession>A0A2G9UH80</accession>
<sequence length="85" mass="9734">MALLLDLVLILASSTFSVWSQPNTWIDSNDLTQEILHITRADSKYMEEMMELHTHNGELDGANLQSRHDWLTRGSSVSTLQIRHL</sequence>
<feature type="chain" id="PRO_5013681628" evidence="1">
    <location>
        <begin position="21"/>
        <end position="85"/>
    </location>
</feature>
<name>A0A2G9UH80_TELCI</name>